<dbReference type="EMBL" id="CP032090">
    <property type="protein sequence ID" value="AXV65017.1"/>
    <property type="molecule type" value="Genomic_DNA"/>
</dbReference>
<name>A0AAD0WC18_9GAMM</name>
<evidence type="ECO:0000313" key="3">
    <source>
        <dbReference type="Proteomes" id="UP000264605"/>
    </source>
</evidence>
<reference evidence="2 3" key="1">
    <citation type="submission" date="2018-08" db="EMBL/GenBank/DDBJ databases">
        <title>Draft genome sequence of Pseudoalteromonas donghaensis HJ51.</title>
        <authorList>
            <person name="Oh J."/>
            <person name="Roh D."/>
        </authorList>
    </citation>
    <scope>NUCLEOTIDE SEQUENCE [LARGE SCALE GENOMIC DNA]</scope>
    <source>
        <strain evidence="2 3">HJ51</strain>
    </source>
</reference>
<dbReference type="AlphaFoldDB" id="A0AAD0WC18"/>
<dbReference type="SUPFAM" id="SSF53850">
    <property type="entry name" value="Periplasmic binding protein-like II"/>
    <property type="match status" value="1"/>
</dbReference>
<dbReference type="KEGG" id="pdj:D0907_06970"/>
<evidence type="ECO:0000256" key="1">
    <source>
        <dbReference type="SAM" id="SignalP"/>
    </source>
</evidence>
<dbReference type="RefSeq" id="WP_118844203.1">
    <property type="nucleotide sequence ID" value="NZ_CP032090.1"/>
</dbReference>
<accession>A0AAD0WC18</accession>
<protein>
    <submittedName>
        <fullName evidence="2">TIGR02285 family protein</fullName>
    </submittedName>
</protein>
<dbReference type="Proteomes" id="UP000264605">
    <property type="component" value="Chromosome"/>
</dbReference>
<dbReference type="GeneID" id="99505195"/>
<keyword evidence="1" id="KW-0732">Signal</keyword>
<feature type="signal peptide" evidence="1">
    <location>
        <begin position="1"/>
        <end position="18"/>
    </location>
</feature>
<dbReference type="NCBIfam" id="TIGR02285">
    <property type="entry name" value="TIGR02285 family protein"/>
    <property type="match status" value="1"/>
</dbReference>
<sequence length="287" mass="32745">MRLAWFFLLFFLCPFANATNQSKTIEWIVVDFAPYYIMNDRYEGMGRDESVIKLLKNALPDYTFTRTLLPASRAIHELSNPHNNYCMLSLYQSEHRKQHIAFTTHTSTVGLSPSIAIRKELIEKLNLDPSKPVSLKSLLNDKHLALGVSMSRSFGSNIDNVINSSHDANIISRPGRDTLASLTYMLHKKRIDILLGYPSEHYYLAHSMGFENELTQLTLSEAPKLSVGYIGCTNNEQGHAMITLLDKALEEIAHTQNFEDILVRWLPDNLKPILEKRLRDRNESAAH</sequence>
<feature type="chain" id="PRO_5042158768" evidence="1">
    <location>
        <begin position="19"/>
        <end position="287"/>
    </location>
</feature>
<proteinExistence type="predicted"/>
<organism evidence="2 3">
    <name type="scientific">Pseudoalteromonas lipolytica</name>
    <dbReference type="NCBI Taxonomy" id="570156"/>
    <lineage>
        <taxon>Bacteria</taxon>
        <taxon>Pseudomonadati</taxon>
        <taxon>Pseudomonadota</taxon>
        <taxon>Gammaproteobacteria</taxon>
        <taxon>Alteromonadales</taxon>
        <taxon>Pseudoalteromonadaceae</taxon>
        <taxon>Pseudoalteromonas</taxon>
    </lineage>
</organism>
<dbReference type="InterPro" id="IPR011972">
    <property type="entry name" value="CHP02285"/>
</dbReference>
<dbReference type="Gene3D" id="3.40.190.10">
    <property type="entry name" value="Periplasmic binding protein-like II"/>
    <property type="match status" value="2"/>
</dbReference>
<evidence type="ECO:0000313" key="2">
    <source>
        <dbReference type="EMBL" id="AXV65017.1"/>
    </source>
</evidence>
<gene>
    <name evidence="2" type="ORF">D0907_06970</name>
</gene>